<feature type="domain" description="ABC transporter" evidence="6">
    <location>
        <begin position="7"/>
        <end position="238"/>
    </location>
</feature>
<dbReference type="Proteomes" id="UP000623250">
    <property type="component" value="Unassembled WGS sequence"/>
</dbReference>
<keyword evidence="3" id="KW-0547">Nucleotide-binding</keyword>
<dbReference type="Pfam" id="PF00005">
    <property type="entry name" value="ABC_tran"/>
    <property type="match status" value="1"/>
</dbReference>
<dbReference type="GO" id="GO:0016887">
    <property type="term" value="F:ATP hydrolysis activity"/>
    <property type="evidence" value="ECO:0007669"/>
    <property type="project" value="InterPro"/>
</dbReference>
<dbReference type="InterPro" id="IPR027417">
    <property type="entry name" value="P-loop_NTPase"/>
</dbReference>
<evidence type="ECO:0000313" key="8">
    <source>
        <dbReference type="Proteomes" id="UP000623250"/>
    </source>
</evidence>
<keyword evidence="4 7" id="KW-0067">ATP-binding</keyword>
<keyword evidence="8" id="KW-1185">Reference proteome</keyword>
<evidence type="ECO:0000256" key="1">
    <source>
        <dbReference type="ARBA" id="ARBA00005417"/>
    </source>
</evidence>
<dbReference type="GO" id="GO:0005524">
    <property type="term" value="F:ATP binding"/>
    <property type="evidence" value="ECO:0007669"/>
    <property type="project" value="UniProtKB-KW"/>
</dbReference>
<comment type="similarity">
    <text evidence="1">Belongs to the ABC transporter superfamily.</text>
</comment>
<dbReference type="RefSeq" id="WP_037237489.1">
    <property type="nucleotide sequence ID" value="NZ_JAEMUK010000018.1"/>
</dbReference>
<keyword evidence="5" id="KW-0029">Amino-acid transport</keyword>
<organism evidence="7 8">
    <name type="scientific">Rhodomicrobium udaipurense</name>
    <dbReference type="NCBI Taxonomy" id="1202716"/>
    <lineage>
        <taxon>Bacteria</taxon>
        <taxon>Pseudomonadati</taxon>
        <taxon>Pseudomonadota</taxon>
        <taxon>Alphaproteobacteria</taxon>
        <taxon>Hyphomicrobiales</taxon>
        <taxon>Hyphomicrobiaceae</taxon>
        <taxon>Rhodomicrobium</taxon>
    </lineage>
</organism>
<comment type="caution">
    <text evidence="7">The sequence shown here is derived from an EMBL/GenBank/DDBJ whole genome shotgun (WGS) entry which is preliminary data.</text>
</comment>
<evidence type="ECO:0000256" key="4">
    <source>
        <dbReference type="ARBA" id="ARBA00022840"/>
    </source>
</evidence>
<evidence type="ECO:0000256" key="2">
    <source>
        <dbReference type="ARBA" id="ARBA00022448"/>
    </source>
</evidence>
<dbReference type="InterPro" id="IPR017871">
    <property type="entry name" value="ABC_transporter-like_CS"/>
</dbReference>
<dbReference type="PANTHER" id="PTHR43820:SF2">
    <property type="entry name" value="ABC TRANSPORTER ATP-BINDING PROTEIN"/>
    <property type="match status" value="1"/>
</dbReference>
<dbReference type="PROSITE" id="PS50893">
    <property type="entry name" value="ABC_TRANSPORTER_2"/>
    <property type="match status" value="1"/>
</dbReference>
<proteinExistence type="inferred from homology"/>
<evidence type="ECO:0000256" key="3">
    <source>
        <dbReference type="ARBA" id="ARBA00022741"/>
    </source>
</evidence>
<dbReference type="CDD" id="cd03224">
    <property type="entry name" value="ABC_TM1139_LivF_branched"/>
    <property type="match status" value="1"/>
</dbReference>
<dbReference type="GO" id="GO:0015807">
    <property type="term" value="P:L-amino acid transport"/>
    <property type="evidence" value="ECO:0007669"/>
    <property type="project" value="TreeGrafter"/>
</dbReference>
<dbReference type="PANTHER" id="PTHR43820">
    <property type="entry name" value="HIGH-AFFINITY BRANCHED-CHAIN AMINO ACID TRANSPORT ATP-BINDING PROTEIN LIVF"/>
    <property type="match status" value="1"/>
</dbReference>
<dbReference type="InterPro" id="IPR003593">
    <property type="entry name" value="AAA+_ATPase"/>
</dbReference>
<evidence type="ECO:0000313" key="7">
    <source>
        <dbReference type="EMBL" id="MBJ7543847.1"/>
    </source>
</evidence>
<evidence type="ECO:0000259" key="6">
    <source>
        <dbReference type="PROSITE" id="PS50893"/>
    </source>
</evidence>
<reference evidence="7 8" key="1">
    <citation type="submission" date="2020-12" db="EMBL/GenBank/DDBJ databases">
        <title>Revised draft genomes of Rhodomicrobium vannielii ATCC 17100 and Rhodomicrobium udaipurense JA643.</title>
        <authorList>
            <person name="Conners E.M."/>
            <person name="Davenport E.J."/>
            <person name="Bose A."/>
        </authorList>
    </citation>
    <scope>NUCLEOTIDE SEQUENCE [LARGE SCALE GENOMIC DNA]</scope>
    <source>
        <strain evidence="7 8">JA643</strain>
    </source>
</reference>
<dbReference type="Gene3D" id="3.40.50.300">
    <property type="entry name" value="P-loop containing nucleotide triphosphate hydrolases"/>
    <property type="match status" value="1"/>
</dbReference>
<dbReference type="SMART" id="SM00382">
    <property type="entry name" value="AAA"/>
    <property type="match status" value="1"/>
</dbReference>
<dbReference type="EMBL" id="JAEMUK010000018">
    <property type="protein sequence ID" value="MBJ7543847.1"/>
    <property type="molecule type" value="Genomic_DNA"/>
</dbReference>
<dbReference type="InterPro" id="IPR052156">
    <property type="entry name" value="BCAA_Transport_ATP-bd_LivF"/>
</dbReference>
<protein>
    <submittedName>
        <fullName evidence="7">ABC transporter ATP-binding protein</fullName>
    </submittedName>
</protein>
<dbReference type="AlphaFoldDB" id="A0A8I1GIB9"/>
<evidence type="ECO:0000256" key="5">
    <source>
        <dbReference type="ARBA" id="ARBA00022970"/>
    </source>
</evidence>
<dbReference type="PROSITE" id="PS00211">
    <property type="entry name" value="ABC_TRANSPORTER_1"/>
    <property type="match status" value="1"/>
</dbReference>
<name>A0A8I1GIB9_9HYPH</name>
<gene>
    <name evidence="7" type="ORF">JDN41_09765</name>
</gene>
<sequence length="238" mass="26272">MSERPLLEARGLNTYYGASHVLRSVDFHVGRGETVSLLGRNGMGKTTLMRSLMGLVVPKSGDIRFAGVEVRGWRPSAIARAGVGFVPEGRGIFPNLTVEENLVFAEREGADGRRDWTREAVLDLFPRLAERRTNWGNQLSGGEQQMLTIGRALMSNPSLLLVDEATEGLAPLVRDDIWRTLRLIADRGVAIVVVDKNLDDVVKLCRRHIILVKGQIVFEGDTRALAANDDFVRSQLGL</sequence>
<dbReference type="SUPFAM" id="SSF52540">
    <property type="entry name" value="P-loop containing nucleoside triphosphate hydrolases"/>
    <property type="match status" value="1"/>
</dbReference>
<accession>A0A8I1GIB9</accession>
<keyword evidence="2" id="KW-0813">Transport</keyword>
<dbReference type="GO" id="GO:0015658">
    <property type="term" value="F:branched-chain amino acid transmembrane transporter activity"/>
    <property type="evidence" value="ECO:0007669"/>
    <property type="project" value="TreeGrafter"/>
</dbReference>
<dbReference type="InterPro" id="IPR003439">
    <property type="entry name" value="ABC_transporter-like_ATP-bd"/>
</dbReference>